<evidence type="ECO:0000313" key="3">
    <source>
        <dbReference type="Proteomes" id="UP000070434"/>
    </source>
</evidence>
<feature type="region of interest" description="Disordered" evidence="1">
    <location>
        <begin position="23"/>
        <end position="81"/>
    </location>
</feature>
<evidence type="ECO:0000256" key="1">
    <source>
        <dbReference type="SAM" id="MobiDB-lite"/>
    </source>
</evidence>
<dbReference type="AlphaFoldDB" id="A0AAW3PXI8"/>
<gene>
    <name evidence="2" type="ORF">WS64_19740</name>
</gene>
<organism evidence="2 3">
    <name type="scientific">Burkholderia anthina</name>
    <dbReference type="NCBI Taxonomy" id="179879"/>
    <lineage>
        <taxon>Bacteria</taxon>
        <taxon>Pseudomonadati</taxon>
        <taxon>Pseudomonadota</taxon>
        <taxon>Betaproteobacteria</taxon>
        <taxon>Burkholderiales</taxon>
        <taxon>Burkholderiaceae</taxon>
        <taxon>Burkholderia</taxon>
        <taxon>Burkholderia cepacia complex</taxon>
    </lineage>
</organism>
<comment type="caution">
    <text evidence="2">The sequence shown here is derived from an EMBL/GenBank/DDBJ whole genome shotgun (WGS) entry which is preliminary data.</text>
</comment>
<dbReference type="Proteomes" id="UP000070434">
    <property type="component" value="Chromosome 3"/>
</dbReference>
<accession>A0AAW3PXI8</accession>
<evidence type="ECO:0000313" key="2">
    <source>
        <dbReference type="EMBL" id="KWZ33242.1"/>
    </source>
</evidence>
<sequence>MSLTAFNPHRGWDGKKETLIDAAKAATSAPVSPVKPAAHSVSPRTGRVHVPDGYMPREKPQAADPPRAETTAAPVGGYRLT</sequence>
<reference evidence="2 3" key="1">
    <citation type="submission" date="2015-11" db="EMBL/GenBank/DDBJ databases">
        <authorList>
            <person name="Sahl J."/>
            <person name="Wagner D."/>
            <person name="Keim P."/>
        </authorList>
    </citation>
    <scope>NUCLEOTIDE SEQUENCE [LARGE SCALE GENOMIC DNA]</scope>
    <source>
        <strain evidence="2 3">AZ-4-2-10-S1-D7</strain>
    </source>
</reference>
<proteinExistence type="predicted"/>
<protein>
    <submittedName>
        <fullName evidence="2">Uncharacterized protein</fullName>
    </submittedName>
</protein>
<dbReference type="EMBL" id="LNJP01000002">
    <property type="protein sequence ID" value="KWZ33242.1"/>
    <property type="molecule type" value="Genomic_DNA"/>
</dbReference>
<name>A0AAW3PXI8_9BURK</name>